<dbReference type="Pfam" id="PF00994">
    <property type="entry name" value="MoCF_biosynth"/>
    <property type="match status" value="1"/>
</dbReference>
<keyword evidence="6" id="KW-0808">Transferase</keyword>
<dbReference type="SUPFAM" id="SSF53218">
    <property type="entry name" value="Molybdenum cofactor biosynthesis proteins"/>
    <property type="match status" value="1"/>
</dbReference>
<dbReference type="NCBIfam" id="TIGR00177">
    <property type="entry name" value="molyb_syn"/>
    <property type="match status" value="1"/>
</dbReference>
<proteinExistence type="inferred from homology"/>
<dbReference type="Pfam" id="PF03453">
    <property type="entry name" value="MoeA_N"/>
    <property type="match status" value="1"/>
</dbReference>
<dbReference type="InterPro" id="IPR005111">
    <property type="entry name" value="MoeA_C_domain_IV"/>
</dbReference>
<organism evidence="9 10">
    <name type="scientific">Neotamlana sedimentorum</name>
    <dbReference type="NCBI Taxonomy" id="1435349"/>
    <lineage>
        <taxon>Bacteria</taxon>
        <taxon>Pseudomonadati</taxon>
        <taxon>Bacteroidota</taxon>
        <taxon>Flavobacteriia</taxon>
        <taxon>Flavobacteriales</taxon>
        <taxon>Flavobacteriaceae</taxon>
        <taxon>Neotamlana</taxon>
    </lineage>
</organism>
<evidence type="ECO:0000313" key="9">
    <source>
        <dbReference type="EMBL" id="KJD36564.1"/>
    </source>
</evidence>
<dbReference type="NCBIfam" id="NF045515">
    <property type="entry name" value="Glp_gephyrin"/>
    <property type="match status" value="1"/>
</dbReference>
<dbReference type="OrthoDB" id="9804758at2"/>
<reference evidence="9 10" key="1">
    <citation type="submission" date="2014-11" db="EMBL/GenBank/DDBJ databases">
        <title>Tamlana sedimentorum sp. nov., isolated from shallow sand sediments of the Sea of Japan.</title>
        <authorList>
            <person name="Romanenko L.A."/>
        </authorList>
    </citation>
    <scope>NUCLEOTIDE SEQUENCE [LARGE SCALE GENOMIC DNA]</scope>
    <source>
        <strain evidence="9 10">JCM 19808</strain>
    </source>
</reference>
<dbReference type="SUPFAM" id="SSF63882">
    <property type="entry name" value="MoeA N-terminal region -like"/>
    <property type="match status" value="1"/>
</dbReference>
<dbReference type="AlphaFoldDB" id="A0A0D7WBW9"/>
<dbReference type="Proteomes" id="UP000032578">
    <property type="component" value="Unassembled WGS sequence"/>
</dbReference>
<accession>A0A0D7WBW9</accession>
<evidence type="ECO:0000259" key="8">
    <source>
        <dbReference type="SMART" id="SM00852"/>
    </source>
</evidence>
<protein>
    <recommendedName>
        <fullName evidence="6">Molybdopterin molybdenumtransferase</fullName>
        <ecNumber evidence="6">2.10.1.1</ecNumber>
    </recommendedName>
</protein>
<dbReference type="SMART" id="SM00852">
    <property type="entry name" value="MoCF_biosynth"/>
    <property type="match status" value="1"/>
</dbReference>
<feature type="transmembrane region" description="Helical" evidence="7">
    <location>
        <begin position="287"/>
        <end position="308"/>
    </location>
</feature>
<dbReference type="Pfam" id="PF03454">
    <property type="entry name" value="MoeA_C"/>
    <property type="match status" value="1"/>
</dbReference>
<dbReference type="EMBL" id="JTDW01000002">
    <property type="protein sequence ID" value="KJD36564.1"/>
    <property type="molecule type" value="Genomic_DNA"/>
</dbReference>
<evidence type="ECO:0000256" key="7">
    <source>
        <dbReference type="SAM" id="Phobius"/>
    </source>
</evidence>
<feature type="domain" description="MoaB/Mog" evidence="8">
    <location>
        <begin position="172"/>
        <end position="310"/>
    </location>
</feature>
<dbReference type="PROSITE" id="PS01079">
    <property type="entry name" value="MOCF_BIOSYNTHESIS_2"/>
    <property type="match status" value="1"/>
</dbReference>
<evidence type="ECO:0000313" key="10">
    <source>
        <dbReference type="Proteomes" id="UP000032578"/>
    </source>
</evidence>
<dbReference type="InterPro" id="IPR036135">
    <property type="entry name" value="MoeA_linker/N_sf"/>
</dbReference>
<dbReference type="InterPro" id="IPR036425">
    <property type="entry name" value="MoaB/Mog-like_dom_sf"/>
</dbReference>
<dbReference type="EC" id="2.10.1.1" evidence="6"/>
<dbReference type="STRING" id="1435349.PW52_02635"/>
<dbReference type="Gene3D" id="3.40.980.10">
    <property type="entry name" value="MoaB/Mog-like domain"/>
    <property type="match status" value="1"/>
</dbReference>
<dbReference type="GO" id="GO:0046872">
    <property type="term" value="F:metal ion binding"/>
    <property type="evidence" value="ECO:0007669"/>
    <property type="project" value="UniProtKB-UniRule"/>
</dbReference>
<keyword evidence="7" id="KW-0812">Transmembrane</keyword>
<dbReference type="GO" id="GO:0005829">
    <property type="term" value="C:cytosol"/>
    <property type="evidence" value="ECO:0007669"/>
    <property type="project" value="TreeGrafter"/>
</dbReference>
<keyword evidence="7" id="KW-1133">Transmembrane helix</keyword>
<comment type="function">
    <text evidence="1 6">Catalyzes the insertion of molybdate into adenylated molybdopterin with the concomitant release of AMP.</text>
</comment>
<gene>
    <name evidence="9" type="ORF">PW52_02635</name>
</gene>
<dbReference type="UniPathway" id="UPA00344"/>
<dbReference type="RefSeq" id="WP_044631380.1">
    <property type="nucleotide sequence ID" value="NZ_JTDW01000002.1"/>
</dbReference>
<evidence type="ECO:0000256" key="5">
    <source>
        <dbReference type="ARBA" id="ARBA00047317"/>
    </source>
</evidence>
<keyword evidence="4 6" id="KW-0501">Molybdenum cofactor biosynthesis</keyword>
<comment type="catalytic activity">
    <reaction evidence="5">
        <text>adenylyl-molybdopterin + molybdate = Mo-molybdopterin + AMP + H(+)</text>
        <dbReference type="Rhea" id="RHEA:35047"/>
        <dbReference type="ChEBI" id="CHEBI:15378"/>
        <dbReference type="ChEBI" id="CHEBI:36264"/>
        <dbReference type="ChEBI" id="CHEBI:62727"/>
        <dbReference type="ChEBI" id="CHEBI:71302"/>
        <dbReference type="ChEBI" id="CHEBI:456215"/>
        <dbReference type="EC" id="2.10.1.1"/>
    </reaction>
</comment>
<evidence type="ECO:0000256" key="1">
    <source>
        <dbReference type="ARBA" id="ARBA00002901"/>
    </source>
</evidence>
<dbReference type="InterPro" id="IPR001453">
    <property type="entry name" value="MoaB/Mog_dom"/>
</dbReference>
<dbReference type="Gene3D" id="3.90.105.10">
    <property type="entry name" value="Molybdopterin biosynthesis moea protein, domain 2"/>
    <property type="match status" value="1"/>
</dbReference>
<dbReference type="PANTHER" id="PTHR10192:SF5">
    <property type="entry name" value="GEPHYRIN"/>
    <property type="match status" value="1"/>
</dbReference>
<keyword evidence="6" id="KW-0479">Metal-binding</keyword>
<name>A0A0D7WBW9_9FLAO</name>
<keyword evidence="10" id="KW-1185">Reference proteome</keyword>
<dbReference type="GO" id="GO:0061599">
    <property type="term" value="F:molybdopterin molybdotransferase activity"/>
    <property type="evidence" value="ECO:0007669"/>
    <property type="project" value="UniProtKB-UniRule"/>
</dbReference>
<keyword evidence="6" id="KW-0460">Magnesium</keyword>
<dbReference type="InterPro" id="IPR005110">
    <property type="entry name" value="MoeA_linker/N"/>
</dbReference>
<dbReference type="InterPro" id="IPR036688">
    <property type="entry name" value="MoeA_C_domain_IV_sf"/>
</dbReference>
<dbReference type="CDD" id="cd00887">
    <property type="entry name" value="MoeA"/>
    <property type="match status" value="1"/>
</dbReference>
<dbReference type="Gene3D" id="2.170.190.11">
    <property type="entry name" value="Molybdopterin biosynthesis moea protein, domain 3"/>
    <property type="match status" value="1"/>
</dbReference>
<dbReference type="SUPFAM" id="SSF63867">
    <property type="entry name" value="MoeA C-terminal domain-like"/>
    <property type="match status" value="1"/>
</dbReference>
<dbReference type="GO" id="GO:0006777">
    <property type="term" value="P:Mo-molybdopterin cofactor biosynthetic process"/>
    <property type="evidence" value="ECO:0007669"/>
    <property type="project" value="UniProtKB-UniRule"/>
</dbReference>
<sequence length="392" mass="43375">MISITEAISSIKINHKPSFATTTRRIEKANGYILAKNIRSPINMPPFKQSAMDGYALNLHDNLTYKVVDEVKAGDQHQPILNQGEAVRIFTGAAVPDSANAVIMQEKVIATGKQIKIEHQISEQLNIRPIGEQVKQSATALKKSTKLTPAAIGYLTSLGITEVLVFKKPSIAIITTGNELAEPGHKLNHGQIYESNSKMLQSALYSLKFYDVTLHKVEDDYTKTVTLLNTAINTNDLVIITGGISVGDYDFVGKALKELHVKEHFYKVKQKPGKPLFFGKKNNTSVFALPGNPAAALTCFYIYVYIALQKMMNRTEIELPKTRAKSLSNFIKRGDRPQFLKGIYSEGKVEILDGQNSSMLQTFALANALVFLPEHTQEVKINDSVETILLPV</sequence>
<evidence type="ECO:0000256" key="4">
    <source>
        <dbReference type="ARBA" id="ARBA00023150"/>
    </source>
</evidence>
<comment type="similarity">
    <text evidence="3 6">Belongs to the MoeA family.</text>
</comment>
<dbReference type="Gene3D" id="2.40.340.10">
    <property type="entry name" value="MoeA, C-terminal, domain IV"/>
    <property type="match status" value="1"/>
</dbReference>
<comment type="pathway">
    <text evidence="2 6">Cofactor biosynthesis; molybdopterin biosynthesis.</text>
</comment>
<dbReference type="PANTHER" id="PTHR10192">
    <property type="entry name" value="MOLYBDOPTERIN BIOSYNTHESIS PROTEIN"/>
    <property type="match status" value="1"/>
</dbReference>
<evidence type="ECO:0000256" key="6">
    <source>
        <dbReference type="RuleBase" id="RU365090"/>
    </source>
</evidence>
<comment type="cofactor">
    <cofactor evidence="6">
        <name>Mg(2+)</name>
        <dbReference type="ChEBI" id="CHEBI:18420"/>
    </cofactor>
</comment>
<dbReference type="InterPro" id="IPR008284">
    <property type="entry name" value="MoCF_biosynth_CS"/>
</dbReference>
<comment type="caution">
    <text evidence="9">The sequence shown here is derived from an EMBL/GenBank/DDBJ whole genome shotgun (WGS) entry which is preliminary data.</text>
</comment>
<keyword evidence="7" id="KW-0472">Membrane</keyword>
<evidence type="ECO:0000256" key="3">
    <source>
        <dbReference type="ARBA" id="ARBA00010763"/>
    </source>
</evidence>
<dbReference type="InterPro" id="IPR038987">
    <property type="entry name" value="MoeA-like"/>
</dbReference>
<dbReference type="PATRIC" id="fig|1435349.4.peg.1231"/>
<evidence type="ECO:0000256" key="2">
    <source>
        <dbReference type="ARBA" id="ARBA00005046"/>
    </source>
</evidence>
<keyword evidence="6" id="KW-0500">Molybdenum</keyword>